<evidence type="ECO:0000256" key="5">
    <source>
        <dbReference type="PIRNR" id="PIRNR022950"/>
    </source>
</evidence>
<dbReference type="InterPro" id="IPR016812">
    <property type="entry name" value="PPase_methylesterase_euk"/>
</dbReference>
<feature type="active site" evidence="6">
    <location>
        <position position="256"/>
    </location>
</feature>
<organism evidence="8">
    <name type="scientific">Strombidium rassoulzadegani</name>
    <dbReference type="NCBI Taxonomy" id="1082188"/>
    <lineage>
        <taxon>Eukaryota</taxon>
        <taxon>Sar</taxon>
        <taxon>Alveolata</taxon>
        <taxon>Ciliophora</taxon>
        <taxon>Intramacronucleata</taxon>
        <taxon>Spirotrichea</taxon>
        <taxon>Oligotrichia</taxon>
        <taxon>Strombidiidae</taxon>
        <taxon>Strombidium</taxon>
    </lineage>
</organism>
<comment type="catalytic activity">
    <reaction evidence="4">
        <text>[phosphatase 2A protein]-C-terminal L-leucine methyl ester + H2O = [phosphatase 2A protein]-C-terminal L-leucine + methanol + H(+)</text>
        <dbReference type="Rhea" id="RHEA:48548"/>
        <dbReference type="Rhea" id="RHEA-COMP:12134"/>
        <dbReference type="Rhea" id="RHEA-COMP:12135"/>
        <dbReference type="ChEBI" id="CHEBI:15377"/>
        <dbReference type="ChEBI" id="CHEBI:15378"/>
        <dbReference type="ChEBI" id="CHEBI:17790"/>
        <dbReference type="ChEBI" id="CHEBI:90516"/>
        <dbReference type="ChEBI" id="CHEBI:90517"/>
        <dbReference type="EC" id="3.1.1.89"/>
    </reaction>
</comment>
<evidence type="ECO:0000256" key="2">
    <source>
        <dbReference type="ARBA" id="ARBA00022487"/>
    </source>
</evidence>
<keyword evidence="2 5" id="KW-0719">Serine esterase</keyword>
<dbReference type="GO" id="GO:0051723">
    <property type="term" value="F:protein methylesterase activity"/>
    <property type="evidence" value="ECO:0007669"/>
    <property type="project" value="UniProtKB-EC"/>
</dbReference>
<evidence type="ECO:0000256" key="3">
    <source>
        <dbReference type="ARBA" id="ARBA00022801"/>
    </source>
</evidence>
<dbReference type="Gene3D" id="3.40.50.1820">
    <property type="entry name" value="alpha/beta hydrolase"/>
    <property type="match status" value="1"/>
</dbReference>
<feature type="active site" evidence="6">
    <location>
        <position position="93"/>
    </location>
</feature>
<dbReference type="SUPFAM" id="SSF53474">
    <property type="entry name" value="alpha/beta-Hydrolases"/>
    <property type="match status" value="1"/>
</dbReference>
<accession>A0A7S3CPL0</accession>
<evidence type="ECO:0000256" key="6">
    <source>
        <dbReference type="PIRSR" id="PIRSR022950-1"/>
    </source>
</evidence>
<dbReference type="AlphaFoldDB" id="A0A7S3CPL0"/>
<proteinExistence type="inferred from homology"/>
<comment type="function">
    <text evidence="5">Demethylates proteins that have been reversibly carboxymethylated.</text>
</comment>
<evidence type="ECO:0000259" key="7">
    <source>
        <dbReference type="Pfam" id="PF12697"/>
    </source>
</evidence>
<dbReference type="Pfam" id="PF12697">
    <property type="entry name" value="Abhydrolase_6"/>
    <property type="match status" value="1"/>
</dbReference>
<dbReference type="EMBL" id="HBIA01011436">
    <property type="protein sequence ID" value="CAE0234013.1"/>
    <property type="molecule type" value="Transcribed_RNA"/>
</dbReference>
<dbReference type="InterPro" id="IPR029058">
    <property type="entry name" value="AB_hydrolase_fold"/>
</dbReference>
<feature type="domain" description="AB hydrolase-1" evidence="7">
    <location>
        <begin position="15"/>
        <end position="268"/>
    </location>
</feature>
<dbReference type="PIRSF" id="PIRSF022950">
    <property type="entry name" value="PPase_methylesterase_euk"/>
    <property type="match status" value="1"/>
</dbReference>
<dbReference type="PANTHER" id="PTHR14189:SF0">
    <property type="entry name" value="PROTEIN PHOSPHATASE METHYLESTERASE 1"/>
    <property type="match status" value="1"/>
</dbReference>
<sequence>MIPAYYAGTQGHVFLCLHGAGHSALSFAALAKLMKQEPYNSTVVSFDFRGHGSHFCENESDMSQQTLIGETIKVLKHVISKFPTQSLILVGHSMGGSIATKTIEFITTHHKDEGWIDHIKGLFIIDVVEGSAMDALPFMESIVSSRPSKFPDVQSVVKYGVSSGTVRNVDSAKVSMPAQVIKKADASGKELWVWRTDLLASKQYWTQWFKDLTKTFLGLRIPKQLLLAGNDRMDKELTIAHMQGKFKMVVIDNVGHVIQEDRPQEVASVFKQFLDKFHIPSLHKDQMVITTISGKKVVINQ</sequence>
<gene>
    <name evidence="8" type="ORF">SRAS04492_LOCUS5815</name>
</gene>
<dbReference type="InterPro" id="IPR000073">
    <property type="entry name" value="AB_hydrolase_1"/>
</dbReference>
<evidence type="ECO:0000256" key="4">
    <source>
        <dbReference type="ARBA" id="ARBA00049203"/>
    </source>
</evidence>
<feature type="active site" evidence="6">
    <location>
        <position position="126"/>
    </location>
</feature>
<evidence type="ECO:0000313" key="8">
    <source>
        <dbReference type="EMBL" id="CAE0234013.1"/>
    </source>
</evidence>
<name>A0A7S3CPL0_9SPIT</name>
<reference evidence="8" key="1">
    <citation type="submission" date="2021-01" db="EMBL/GenBank/DDBJ databases">
        <authorList>
            <person name="Corre E."/>
            <person name="Pelletier E."/>
            <person name="Niang G."/>
            <person name="Scheremetjew M."/>
            <person name="Finn R."/>
            <person name="Kale V."/>
            <person name="Holt S."/>
            <person name="Cochrane G."/>
            <person name="Meng A."/>
            <person name="Brown T."/>
            <person name="Cohen L."/>
        </authorList>
    </citation>
    <scope>NUCLEOTIDE SEQUENCE</scope>
    <source>
        <strain evidence="8">Ras09</strain>
    </source>
</reference>
<dbReference type="PANTHER" id="PTHR14189">
    <property type="entry name" value="PROTEIN PHOSPHATASE METHYLESTERASE-1 RELATED"/>
    <property type="match status" value="1"/>
</dbReference>
<dbReference type="EC" id="3.1.1.-" evidence="5"/>
<comment type="similarity">
    <text evidence="1 5">Belongs to the AB hydrolase superfamily.</text>
</comment>
<keyword evidence="3 5" id="KW-0378">Hydrolase</keyword>
<evidence type="ECO:0000256" key="1">
    <source>
        <dbReference type="ARBA" id="ARBA00008645"/>
    </source>
</evidence>
<protein>
    <recommendedName>
        <fullName evidence="5">Protein phosphatase methylesterase 1</fullName>
        <shortName evidence="5">PME-1</shortName>
        <ecNumber evidence="5">3.1.1.-</ecNumber>
    </recommendedName>
</protein>